<protein>
    <submittedName>
        <fullName evidence="2">DUF4958 domain-containing protein</fullName>
    </submittedName>
</protein>
<dbReference type="Gene3D" id="2.30.30.1270">
    <property type="match status" value="1"/>
</dbReference>
<dbReference type="InterPro" id="IPR032529">
    <property type="entry name" value="BT4661-like"/>
</dbReference>
<keyword evidence="1" id="KW-0732">Signal</keyword>
<dbReference type="Gene3D" id="2.60.40.10">
    <property type="entry name" value="Immunoglobulins"/>
    <property type="match status" value="1"/>
</dbReference>
<dbReference type="InterPro" id="IPR013783">
    <property type="entry name" value="Ig-like_fold"/>
</dbReference>
<dbReference type="Proteomes" id="UP000284379">
    <property type="component" value="Unassembled WGS sequence"/>
</dbReference>
<dbReference type="Gene3D" id="2.60.40.2730">
    <property type="match status" value="1"/>
</dbReference>
<evidence type="ECO:0000313" key="3">
    <source>
        <dbReference type="Proteomes" id="UP000284379"/>
    </source>
</evidence>
<dbReference type="Gene3D" id="2.60.40.2720">
    <property type="match status" value="1"/>
</dbReference>
<dbReference type="Pfam" id="PF16319">
    <property type="entry name" value="SGBP_BT4661-like"/>
    <property type="match status" value="1"/>
</dbReference>
<organism evidence="2 3">
    <name type="scientific">Bacteroides nordii</name>
    <dbReference type="NCBI Taxonomy" id="291645"/>
    <lineage>
        <taxon>Bacteria</taxon>
        <taxon>Pseudomonadati</taxon>
        <taxon>Bacteroidota</taxon>
        <taxon>Bacteroidia</taxon>
        <taxon>Bacteroidales</taxon>
        <taxon>Bacteroidaceae</taxon>
        <taxon>Bacteroides</taxon>
    </lineage>
</organism>
<dbReference type="PROSITE" id="PS51257">
    <property type="entry name" value="PROKAR_LIPOPROTEIN"/>
    <property type="match status" value="1"/>
</dbReference>
<dbReference type="Gene3D" id="2.60.40.2710">
    <property type="match status" value="1"/>
</dbReference>
<dbReference type="RefSeq" id="WP_122202170.1">
    <property type="nucleotide sequence ID" value="NZ_CABJFV010000024.1"/>
</dbReference>
<dbReference type="Gene3D" id="2.60.40.60">
    <property type="entry name" value="Cadherins"/>
    <property type="match status" value="1"/>
</dbReference>
<gene>
    <name evidence="2" type="ORF">DW888_18240</name>
</gene>
<reference evidence="2 3" key="1">
    <citation type="submission" date="2018-08" db="EMBL/GenBank/DDBJ databases">
        <title>A genome reference for cultivated species of the human gut microbiota.</title>
        <authorList>
            <person name="Zou Y."/>
            <person name="Xue W."/>
            <person name="Luo G."/>
        </authorList>
    </citation>
    <scope>NUCLEOTIDE SEQUENCE [LARGE SCALE GENOMIC DNA]</scope>
    <source>
        <strain evidence="2 3">AM40-30BH</strain>
    </source>
</reference>
<dbReference type="AlphaFoldDB" id="A0A413VBM2"/>
<evidence type="ECO:0000313" key="2">
    <source>
        <dbReference type="EMBL" id="RHB31017.1"/>
    </source>
</evidence>
<proteinExistence type="predicted"/>
<dbReference type="EMBL" id="QSGO01000024">
    <property type="protein sequence ID" value="RHB31017.1"/>
    <property type="molecule type" value="Genomic_DNA"/>
</dbReference>
<feature type="signal peptide" evidence="1">
    <location>
        <begin position="1"/>
        <end position="27"/>
    </location>
</feature>
<evidence type="ECO:0000256" key="1">
    <source>
        <dbReference type="SAM" id="SignalP"/>
    </source>
</evidence>
<feature type="chain" id="PRO_5019472233" evidence="1">
    <location>
        <begin position="28"/>
        <end position="711"/>
    </location>
</feature>
<name>A0A413VBM2_9BACE</name>
<comment type="caution">
    <text evidence="2">The sequence shown here is derived from an EMBL/GenBank/DDBJ whole genome shotgun (WGS) entry which is preliminary data.</text>
</comment>
<accession>A0A413VBM2</accession>
<sequence length="711" mass="76836">MNFKKLTSGFLAILTVTSLILTGTSCSDTETTDSTPFAIYYSGMTDIGPSMNAKISAPTYIGATPADFTITKIILDNESVNSESFVIDATTGEIEIKNSDNLAVGLYHLSISCVSNGKTYHFTDAVSINMMRPVPEGITVEPNLLTIDYADVKTSDAKAQVKTEGEHVSISKYSIAESGFKDYFTINANGEVSINKNYEGDILPGIYKVALKLQTEAGEGIFADAVTFNITSKPLALTYTPNKGKMEEATEGPTSYTTNVPTLKGSLEGVVYRIANITPATDKIKIDASTGVISVAEGHSFKAGETYVIDVNVKNIYNTTEEAEKVFESVFTLEVVGFIAPIENFTYENVTKTQATPFTIAHTDAFKGDEVTFELGELAAELQGQLNIDATTGTITAKKGNTIPVGTHTVAVKAKNVKGEQTTTFTLAIEKNKNFFTTITYGNNLGLPEGSAFQYRFNSAEELAKTVIPAPKTDIPEGVTVTWKVQNKLNMSNGKVGKDGALNLANITWKDAMCGMIMVTATAGEGDEAVSVSVPVFFHFAAPVKDVTINYTPFVLQVNPKTGGRSVAPTVTGADKSKVLMDYRRDFSYYNINGSESHISGMMKNDGKTDDFFMNQVWRNFYTAIGVKPNYGARKPMSYYDNAGSETTTLAYIDPADKSVVINPGKWMGEDKVYANGVMSGQITFVTDGASAGLGNGNKIFPILVWFDEKF</sequence>